<dbReference type="GO" id="GO:0005840">
    <property type="term" value="C:ribosome"/>
    <property type="evidence" value="ECO:0007669"/>
    <property type="project" value="UniProtKB-KW"/>
</dbReference>
<dbReference type="InterPro" id="IPR000509">
    <property type="entry name" value="Ribosomal_eL36"/>
</dbReference>
<dbReference type="EMBL" id="JBJKFK010000064">
    <property type="protein sequence ID" value="KAL3320269.1"/>
    <property type="molecule type" value="Genomic_DNA"/>
</dbReference>
<keyword evidence="3 7" id="KW-0689">Ribosomal protein</keyword>
<accession>A0ABD2QL82</accession>
<dbReference type="Gene3D" id="1.10.10.1760">
    <property type="entry name" value="60S ribosomal protein L36"/>
    <property type="match status" value="1"/>
</dbReference>
<evidence type="ECO:0000256" key="2">
    <source>
        <dbReference type="ARBA" id="ARBA00011133"/>
    </source>
</evidence>
<comment type="caution">
    <text evidence="7">The sequence shown here is derived from an EMBL/GenBank/DDBJ whole genome shotgun (WGS) entry which is preliminary data.</text>
</comment>
<evidence type="ECO:0000256" key="6">
    <source>
        <dbReference type="ARBA" id="ARBA00035331"/>
    </source>
</evidence>
<sequence length="112" mass="13012">MGEKKQVKSNPKCGIRLYNVPFGGKRGMKLTKLCPKKKASNKRGRLSASAKFHRSLVREIVGFAPFERRILELLKTDREKRAFKFAKARIGGHKRAKKKREEMQEVIIEMRK</sequence>
<gene>
    <name evidence="7" type="primary">RPL36</name>
    <name evidence="7" type="ORF">Ciccas_001041</name>
</gene>
<reference evidence="7 8" key="1">
    <citation type="submission" date="2024-11" db="EMBL/GenBank/DDBJ databases">
        <title>Adaptive evolution of stress response genes in parasites aligns with host niche diversity.</title>
        <authorList>
            <person name="Hahn C."/>
            <person name="Resl P."/>
        </authorList>
    </citation>
    <scope>NUCLEOTIDE SEQUENCE [LARGE SCALE GENOMIC DNA]</scope>
    <source>
        <strain evidence="7">EGGRZ-B1_66</strain>
        <tissue evidence="7">Body</tissue>
    </source>
</reference>
<dbReference type="InterPro" id="IPR038097">
    <property type="entry name" value="Ribosomal_eL36_sf"/>
</dbReference>
<dbReference type="GO" id="GO:0003735">
    <property type="term" value="F:structural constituent of ribosome"/>
    <property type="evidence" value="ECO:0007669"/>
    <property type="project" value="UniProtKB-ARBA"/>
</dbReference>
<keyword evidence="4" id="KW-0687">Ribonucleoprotein</keyword>
<evidence type="ECO:0000313" key="8">
    <source>
        <dbReference type="Proteomes" id="UP001626550"/>
    </source>
</evidence>
<evidence type="ECO:0000256" key="5">
    <source>
        <dbReference type="ARBA" id="ARBA00035226"/>
    </source>
</evidence>
<dbReference type="FunFam" id="1.10.10.1760:FF:000001">
    <property type="entry name" value="60S ribosomal protein L36"/>
    <property type="match status" value="1"/>
</dbReference>
<proteinExistence type="inferred from homology"/>
<keyword evidence="8" id="KW-1185">Reference proteome</keyword>
<evidence type="ECO:0000256" key="4">
    <source>
        <dbReference type="ARBA" id="ARBA00023274"/>
    </source>
</evidence>
<organism evidence="7 8">
    <name type="scientific">Cichlidogyrus casuarinus</name>
    <dbReference type="NCBI Taxonomy" id="1844966"/>
    <lineage>
        <taxon>Eukaryota</taxon>
        <taxon>Metazoa</taxon>
        <taxon>Spiralia</taxon>
        <taxon>Lophotrochozoa</taxon>
        <taxon>Platyhelminthes</taxon>
        <taxon>Monogenea</taxon>
        <taxon>Monopisthocotylea</taxon>
        <taxon>Dactylogyridea</taxon>
        <taxon>Ancyrocephalidae</taxon>
        <taxon>Cichlidogyrus</taxon>
    </lineage>
</organism>
<dbReference type="Pfam" id="PF01158">
    <property type="entry name" value="Ribosomal_L36e"/>
    <property type="match status" value="1"/>
</dbReference>
<dbReference type="Proteomes" id="UP001626550">
    <property type="component" value="Unassembled WGS sequence"/>
</dbReference>
<protein>
    <recommendedName>
        <fullName evidence="5">Large ribosomal subunit protein eL36</fullName>
    </recommendedName>
    <alternativeName>
        <fullName evidence="6">60S ribosomal protein L36</fullName>
    </alternativeName>
</protein>
<dbReference type="PANTHER" id="PTHR10114">
    <property type="entry name" value="60S RIBOSOMAL PROTEIN L36"/>
    <property type="match status" value="1"/>
</dbReference>
<evidence type="ECO:0000256" key="1">
    <source>
        <dbReference type="ARBA" id="ARBA00006509"/>
    </source>
</evidence>
<evidence type="ECO:0000313" key="7">
    <source>
        <dbReference type="EMBL" id="KAL3320269.1"/>
    </source>
</evidence>
<dbReference type="AlphaFoldDB" id="A0ABD2QL82"/>
<dbReference type="GO" id="GO:1990904">
    <property type="term" value="C:ribonucleoprotein complex"/>
    <property type="evidence" value="ECO:0007669"/>
    <property type="project" value="UniProtKB-KW"/>
</dbReference>
<evidence type="ECO:0000256" key="3">
    <source>
        <dbReference type="ARBA" id="ARBA00022980"/>
    </source>
</evidence>
<comment type="similarity">
    <text evidence="1">Belongs to the eukaryotic ribosomal protein eL36 family.</text>
</comment>
<name>A0ABD2QL82_9PLAT</name>
<comment type="subunit">
    <text evidence="2">Component of the large ribosomal subunit.</text>
</comment>